<feature type="domain" description="UspA" evidence="2">
    <location>
        <begin position="156"/>
        <end position="283"/>
    </location>
</feature>
<dbReference type="SUPFAM" id="SSF52402">
    <property type="entry name" value="Adenine nucleotide alpha hydrolases-like"/>
    <property type="match status" value="2"/>
</dbReference>
<comment type="caution">
    <text evidence="3">The sequence shown here is derived from an EMBL/GenBank/DDBJ whole genome shotgun (WGS) entry which is preliminary data.</text>
</comment>
<dbReference type="Pfam" id="PF00582">
    <property type="entry name" value="Usp"/>
    <property type="match status" value="2"/>
</dbReference>
<organism evidence="3 4">
    <name type="scientific">Neolewinella aquimaris</name>
    <dbReference type="NCBI Taxonomy" id="1835722"/>
    <lineage>
        <taxon>Bacteria</taxon>
        <taxon>Pseudomonadati</taxon>
        <taxon>Bacteroidota</taxon>
        <taxon>Saprospiria</taxon>
        <taxon>Saprospirales</taxon>
        <taxon>Lewinellaceae</taxon>
        <taxon>Neolewinella</taxon>
    </lineage>
</organism>
<reference evidence="3 4" key="1">
    <citation type="submission" date="2020-08" db="EMBL/GenBank/DDBJ databases">
        <title>Genomic Encyclopedia of Type Strains, Phase IV (KMG-IV): sequencing the most valuable type-strain genomes for metagenomic binning, comparative biology and taxonomic classification.</title>
        <authorList>
            <person name="Goeker M."/>
        </authorList>
    </citation>
    <scope>NUCLEOTIDE SEQUENCE [LARGE SCALE GENOMIC DNA]</scope>
    <source>
        <strain evidence="3 4">DSM 105137</strain>
    </source>
</reference>
<dbReference type="PANTHER" id="PTHR46268:SF15">
    <property type="entry name" value="UNIVERSAL STRESS PROTEIN HP_0031"/>
    <property type="match status" value="1"/>
</dbReference>
<dbReference type="AlphaFoldDB" id="A0A840E0P9"/>
<protein>
    <submittedName>
        <fullName evidence="3">Nucleotide-binding universal stress UspA family protein</fullName>
    </submittedName>
</protein>
<name>A0A840E0P9_9BACT</name>
<dbReference type="RefSeq" id="WP_183495333.1">
    <property type="nucleotide sequence ID" value="NZ_JACIFF010000003.1"/>
</dbReference>
<dbReference type="Proteomes" id="UP000576209">
    <property type="component" value="Unassembled WGS sequence"/>
</dbReference>
<dbReference type="PRINTS" id="PR01438">
    <property type="entry name" value="UNVRSLSTRESS"/>
</dbReference>
<sequence length="303" mass="33711">MPNILIPTDFSIPSHNAYRFGLHLAREMNLNVVLVHYYSGSIDPRSTLYIGGDGTIQGSYEERLRQFAYPSGDGTEYPLVEPPCGVELAFETGVSLTPAAAIVRRASKPDIAMVVMAPRSSRSILGKWLGSTATTVSEACERPVFIVPPHMRYRPFRRMVVANNHTTADPFPLWQLSELAGRYASKVDFVHVQDAKADGERRVIPWDLMEQLIDQDAGMNYPFEVATVKAGDLSQGLLDYADEIDADLIVIVNRMRSHWRALLKASLTQDLALRSKLPVLVLHAGNDKQEGSAVRAYRENEEA</sequence>
<dbReference type="InterPro" id="IPR006016">
    <property type="entry name" value="UspA"/>
</dbReference>
<evidence type="ECO:0000313" key="3">
    <source>
        <dbReference type="EMBL" id="MBB4079094.1"/>
    </source>
</evidence>
<dbReference type="InterPro" id="IPR006015">
    <property type="entry name" value="Universal_stress_UspA"/>
</dbReference>
<feature type="domain" description="UspA" evidence="2">
    <location>
        <begin position="3"/>
        <end position="148"/>
    </location>
</feature>
<dbReference type="PANTHER" id="PTHR46268">
    <property type="entry name" value="STRESS RESPONSE PROTEIN NHAX"/>
    <property type="match status" value="1"/>
</dbReference>
<proteinExistence type="inferred from homology"/>
<keyword evidence="4" id="KW-1185">Reference proteome</keyword>
<evidence type="ECO:0000256" key="1">
    <source>
        <dbReference type="ARBA" id="ARBA00008791"/>
    </source>
</evidence>
<dbReference type="Gene3D" id="3.40.50.12370">
    <property type="match status" value="1"/>
</dbReference>
<dbReference type="CDD" id="cd00293">
    <property type="entry name" value="USP-like"/>
    <property type="match status" value="2"/>
</dbReference>
<accession>A0A840E0P9</accession>
<comment type="similarity">
    <text evidence="1">Belongs to the universal stress protein A family.</text>
</comment>
<gene>
    <name evidence="3" type="ORF">GGR28_001711</name>
</gene>
<evidence type="ECO:0000313" key="4">
    <source>
        <dbReference type="Proteomes" id="UP000576209"/>
    </source>
</evidence>
<dbReference type="EMBL" id="JACIFF010000003">
    <property type="protein sequence ID" value="MBB4079094.1"/>
    <property type="molecule type" value="Genomic_DNA"/>
</dbReference>
<evidence type="ECO:0000259" key="2">
    <source>
        <dbReference type="Pfam" id="PF00582"/>
    </source>
</evidence>